<keyword evidence="2" id="KW-1185">Reference proteome</keyword>
<organism evidence="1 2">
    <name type="scientific">Roseovarius aquimarinus</name>
    <dbReference type="NCBI Taxonomy" id="1229156"/>
    <lineage>
        <taxon>Bacteria</taxon>
        <taxon>Pseudomonadati</taxon>
        <taxon>Pseudomonadota</taxon>
        <taxon>Alphaproteobacteria</taxon>
        <taxon>Rhodobacterales</taxon>
        <taxon>Roseobacteraceae</taxon>
        <taxon>Roseovarius</taxon>
    </lineage>
</organism>
<dbReference type="RefSeq" id="WP_377171625.1">
    <property type="nucleotide sequence ID" value="NZ_JBHTJC010000003.1"/>
</dbReference>
<dbReference type="Proteomes" id="UP001607157">
    <property type="component" value="Unassembled WGS sequence"/>
</dbReference>
<name>A0ABW7I8C6_9RHOB</name>
<evidence type="ECO:0000313" key="2">
    <source>
        <dbReference type="Proteomes" id="UP001607157"/>
    </source>
</evidence>
<dbReference type="InterPro" id="IPR042257">
    <property type="entry name" value="DGOK_C"/>
</dbReference>
<dbReference type="Gene3D" id="3.30.420.310">
    <property type="entry name" value="2-keto-3-deoxy-galactonokinase, C-terminal domain"/>
    <property type="match status" value="1"/>
</dbReference>
<dbReference type="InterPro" id="IPR007729">
    <property type="entry name" value="DGOK"/>
</dbReference>
<gene>
    <name evidence="1" type="ORF">ACGRVM_11145</name>
</gene>
<accession>A0ABW7I8C6</accession>
<dbReference type="Pfam" id="PF05035">
    <property type="entry name" value="DGOK"/>
    <property type="match status" value="1"/>
</dbReference>
<dbReference type="EMBL" id="JBIHMM010000003">
    <property type="protein sequence ID" value="MFH0254452.1"/>
    <property type="molecule type" value="Genomic_DNA"/>
</dbReference>
<sequence>MADAASEPWGALLPEGGRVTLFALRGDDLETRDLARAADAESVAGIDPARLVTLDNSARAAPPAEILPKGLRSLGALQQAGPAALLTAEARVLIAGALTAAPDWDGILLIPEPEVTHWVHVSAREVVSFQGAATGRLARAFGAKAGEADTGALDDTMSRPERLAVHLNAAALTGDHSALWGHLLGAELAATRAYWLGQGVRIIGDAEPYAAALAAQGVMAEAVPRAGAWRAGLRALGAAAGFTG</sequence>
<evidence type="ECO:0000313" key="1">
    <source>
        <dbReference type="EMBL" id="MFH0254452.1"/>
    </source>
</evidence>
<protein>
    <submittedName>
        <fullName evidence="1">2-dehydro-3-deoxygalactonokinase</fullName>
    </submittedName>
</protein>
<proteinExistence type="predicted"/>
<comment type="caution">
    <text evidence="1">The sequence shown here is derived from an EMBL/GenBank/DDBJ whole genome shotgun (WGS) entry which is preliminary data.</text>
</comment>
<reference evidence="1 2" key="1">
    <citation type="submission" date="2024-10" db="EMBL/GenBank/DDBJ databases">
        <authorList>
            <person name="Yang X.-N."/>
        </authorList>
    </citation>
    <scope>NUCLEOTIDE SEQUENCE [LARGE SCALE GENOMIC DNA]</scope>
    <source>
        <strain evidence="1 2">CAU 1059</strain>
    </source>
</reference>